<organism evidence="2">
    <name type="scientific">marine sediment metagenome</name>
    <dbReference type="NCBI Taxonomy" id="412755"/>
    <lineage>
        <taxon>unclassified sequences</taxon>
        <taxon>metagenomes</taxon>
        <taxon>ecological metagenomes</taxon>
    </lineage>
</organism>
<sequence length="187" mass="20337">MTKHDWAVLACKVLALWMLSRGVAWGAMGVVGLVVGISEGLFSWTSSNRFGFLMSIPMAAPAVVALLFAWVLWTKADRLAVRMMGPEAGPSEMPPLEYEGLLSAAMATIGVLLLVLAIPQSMGIIVWAINYSSDESTVFYNWRRALVMSLTQIVLGLWLTVGTKQVVRLLRRLRTFGVGTAQGPPEA</sequence>
<dbReference type="AlphaFoldDB" id="A0A0F9U1Y9"/>
<proteinExistence type="predicted"/>
<keyword evidence="1" id="KW-1133">Transmembrane helix</keyword>
<feature type="transmembrane region" description="Helical" evidence="1">
    <location>
        <begin position="141"/>
        <end position="161"/>
    </location>
</feature>
<name>A0A0F9U1Y9_9ZZZZ</name>
<evidence type="ECO:0000313" key="2">
    <source>
        <dbReference type="EMBL" id="KKN81292.1"/>
    </source>
</evidence>
<keyword evidence="1" id="KW-0812">Transmembrane</keyword>
<evidence type="ECO:0000256" key="1">
    <source>
        <dbReference type="SAM" id="Phobius"/>
    </source>
</evidence>
<feature type="transmembrane region" description="Helical" evidence="1">
    <location>
        <begin position="101"/>
        <end position="129"/>
    </location>
</feature>
<comment type="caution">
    <text evidence="2">The sequence shown here is derived from an EMBL/GenBank/DDBJ whole genome shotgun (WGS) entry which is preliminary data.</text>
</comment>
<dbReference type="EMBL" id="LAZR01000217">
    <property type="protein sequence ID" value="KKN81292.1"/>
    <property type="molecule type" value="Genomic_DNA"/>
</dbReference>
<reference evidence="2" key="1">
    <citation type="journal article" date="2015" name="Nature">
        <title>Complex archaea that bridge the gap between prokaryotes and eukaryotes.</title>
        <authorList>
            <person name="Spang A."/>
            <person name="Saw J.H."/>
            <person name="Jorgensen S.L."/>
            <person name="Zaremba-Niedzwiedzka K."/>
            <person name="Martijn J."/>
            <person name="Lind A.E."/>
            <person name="van Eijk R."/>
            <person name="Schleper C."/>
            <person name="Guy L."/>
            <person name="Ettema T.J."/>
        </authorList>
    </citation>
    <scope>NUCLEOTIDE SEQUENCE</scope>
</reference>
<accession>A0A0F9U1Y9</accession>
<gene>
    <name evidence="2" type="ORF">LCGC14_0321290</name>
</gene>
<keyword evidence="1" id="KW-0472">Membrane</keyword>
<protein>
    <submittedName>
        <fullName evidence="2">Uncharacterized protein</fullName>
    </submittedName>
</protein>
<feature type="transmembrane region" description="Helical" evidence="1">
    <location>
        <begin position="50"/>
        <end position="73"/>
    </location>
</feature>